<gene>
    <name evidence="4" type="ORF">MELE44368_13765</name>
</gene>
<dbReference type="RefSeq" id="WP_128107655.1">
    <property type="nucleotide sequence ID" value="NZ_ATDN01000006.1"/>
</dbReference>
<dbReference type="PANTHER" id="PTHR36507:SF1">
    <property type="entry name" value="BLL1555 PROTEIN"/>
    <property type="match status" value="1"/>
</dbReference>
<evidence type="ECO:0000313" key="4">
    <source>
        <dbReference type="EMBL" id="RWA22104.1"/>
    </source>
</evidence>
<evidence type="ECO:0000313" key="5">
    <source>
        <dbReference type="Proteomes" id="UP000287177"/>
    </source>
</evidence>
<dbReference type="InterPro" id="IPR008972">
    <property type="entry name" value="Cupredoxin"/>
</dbReference>
<dbReference type="AlphaFoldDB" id="A0A439DXH1"/>
<reference evidence="4 5" key="1">
    <citation type="submission" date="2013-06" db="EMBL/GenBank/DDBJ databases">
        <title>The draft sequence of the Mycobacterium elephantis genome.</title>
        <authorList>
            <person name="Pettersson F.B."/>
            <person name="Das S."/>
            <person name="Dasgupta S."/>
            <person name="Bhattacharya A."/>
            <person name="Kirsebom L.A."/>
        </authorList>
    </citation>
    <scope>NUCLEOTIDE SEQUENCE [LARGE SCALE GENOMIC DNA]</scope>
    <source>
        <strain evidence="4 5">DSM 44368</strain>
    </source>
</reference>
<proteinExistence type="predicted"/>
<keyword evidence="2" id="KW-0732">Signal</keyword>
<feature type="region of interest" description="Disordered" evidence="1">
    <location>
        <begin position="27"/>
        <end position="57"/>
    </location>
</feature>
<dbReference type="InterPro" id="IPR028096">
    <property type="entry name" value="EfeO_Cupredoxin"/>
</dbReference>
<feature type="chain" id="PRO_5039079691" description="EfeO-type cupredoxin-like domain-containing protein" evidence="2">
    <location>
        <begin position="21"/>
        <end position="142"/>
    </location>
</feature>
<dbReference type="InterPro" id="IPR052721">
    <property type="entry name" value="ET_Amicyanin"/>
</dbReference>
<sequence>MKKVLLFCTALCLLAAVAVGCTQSATTEDEAAGTATATGTATTTTTAAEETTTTSAPAAAEAATITIADMSFGDTVTVAPGTQITVTNNDSVEHSVTSPTEGAFDVHVDGGQQATLTAPTEPGEYAFYCVYHPSMTGTLIVQ</sequence>
<dbReference type="Gene3D" id="2.60.40.420">
    <property type="entry name" value="Cupredoxins - blue copper proteins"/>
    <property type="match status" value="1"/>
</dbReference>
<evidence type="ECO:0000256" key="1">
    <source>
        <dbReference type="SAM" id="MobiDB-lite"/>
    </source>
</evidence>
<protein>
    <recommendedName>
        <fullName evidence="3">EfeO-type cupredoxin-like domain-containing protein</fullName>
    </recommendedName>
</protein>
<accession>A0A439DXH1</accession>
<dbReference type="Pfam" id="PF13473">
    <property type="entry name" value="Cupredoxin_1"/>
    <property type="match status" value="1"/>
</dbReference>
<dbReference type="PROSITE" id="PS51257">
    <property type="entry name" value="PROKAR_LIPOPROTEIN"/>
    <property type="match status" value="1"/>
</dbReference>
<dbReference type="SUPFAM" id="SSF49503">
    <property type="entry name" value="Cupredoxins"/>
    <property type="match status" value="1"/>
</dbReference>
<feature type="domain" description="EfeO-type cupredoxin-like" evidence="3">
    <location>
        <begin position="53"/>
        <end position="141"/>
    </location>
</feature>
<comment type="caution">
    <text evidence="4">The sequence shown here is derived from an EMBL/GenBank/DDBJ whole genome shotgun (WGS) entry which is preliminary data.</text>
</comment>
<feature type="signal peptide" evidence="2">
    <location>
        <begin position="1"/>
        <end position="20"/>
    </location>
</feature>
<name>A0A439DXH1_9MYCO</name>
<dbReference type="EMBL" id="ATDN01000006">
    <property type="protein sequence ID" value="RWA22104.1"/>
    <property type="molecule type" value="Genomic_DNA"/>
</dbReference>
<evidence type="ECO:0000256" key="2">
    <source>
        <dbReference type="SAM" id="SignalP"/>
    </source>
</evidence>
<dbReference type="PANTHER" id="PTHR36507">
    <property type="entry name" value="BLL1555 PROTEIN"/>
    <property type="match status" value="1"/>
</dbReference>
<dbReference type="Proteomes" id="UP000287177">
    <property type="component" value="Unassembled WGS sequence"/>
</dbReference>
<organism evidence="4 5">
    <name type="scientific">Mycolicibacterium elephantis DSM 44368</name>
    <dbReference type="NCBI Taxonomy" id="1335622"/>
    <lineage>
        <taxon>Bacteria</taxon>
        <taxon>Bacillati</taxon>
        <taxon>Actinomycetota</taxon>
        <taxon>Actinomycetes</taxon>
        <taxon>Mycobacteriales</taxon>
        <taxon>Mycobacteriaceae</taxon>
        <taxon>Mycolicibacterium</taxon>
    </lineage>
</organism>
<keyword evidence="5" id="KW-1185">Reference proteome</keyword>
<evidence type="ECO:0000259" key="3">
    <source>
        <dbReference type="Pfam" id="PF13473"/>
    </source>
</evidence>